<feature type="repeat" description="PPR" evidence="2">
    <location>
        <begin position="209"/>
        <end position="243"/>
    </location>
</feature>
<accession>A0AAW1KZK0</accession>
<evidence type="ECO:0000313" key="3">
    <source>
        <dbReference type="EMBL" id="KAK9725835.1"/>
    </source>
</evidence>
<protein>
    <recommendedName>
        <fullName evidence="5">Pentatricopeptide repeat-containing protein</fullName>
    </recommendedName>
</protein>
<dbReference type="EMBL" id="JBDFQZ010000005">
    <property type="protein sequence ID" value="KAK9725835.1"/>
    <property type="molecule type" value="Genomic_DNA"/>
</dbReference>
<dbReference type="PANTHER" id="PTHR47493:SF3">
    <property type="entry name" value="PENTACOTRIPEPTIDE-REPEAT REGION OF PRORP DOMAIN-CONTAINING PROTEIN"/>
    <property type="match status" value="1"/>
</dbReference>
<dbReference type="PROSITE" id="PS51375">
    <property type="entry name" value="PPR"/>
    <property type="match status" value="2"/>
</dbReference>
<sequence>MEIQTTKFNSIFCPKTSPFKHKPANQKPQFVKPFKTLKFSISSFSHPNKPSSQLLLNPNFHPNSSLKSIRKTTQNSENYSISQKLKRGKLTPLELLQKDGDWSKTQFWDVIEFLHESSRFHEILEVFNAWTKLQESRINEMNYNKIIRLLSEAGMTDEAALQLQNMKNSDLQLCTEVYNSIIHGYAQEGKFDDALRYLNEMEETNVKSDTETYDGLIKAYGKFQMYDEMVKCLKRMENCGCSPDHVTYNVLIQELAKGRLLNRMERMYHTLVSKRMNRQSSTLVAILEAYVDFGELDKMERFYVKIRKSKTVLKERMIRKIARVYVENHIFSRLDDLANDLGVKRGRTNLFWCLRLLSHACQLSKKGMNDVIQEMEEENVPWNASIVNIMSFAYLKMRDFKQLDMIFSVLPYRHVKPDLVTFGVLFDGHNVGFEWSRTLNIWRKYGYFGNDVEVNTDPLVFAAFGKGLFLTTVEESSSLLEPKMREEKLWTYEALIDFVLRHHGSSP</sequence>
<gene>
    <name evidence="3" type="ORF">RND81_05G172700</name>
</gene>
<evidence type="ECO:0000256" key="2">
    <source>
        <dbReference type="PROSITE-ProRule" id="PRU00708"/>
    </source>
</evidence>
<name>A0AAW1KZK0_SAPOF</name>
<dbReference type="Pfam" id="PF13041">
    <property type="entry name" value="PPR_2"/>
    <property type="match status" value="1"/>
</dbReference>
<evidence type="ECO:0000256" key="1">
    <source>
        <dbReference type="ARBA" id="ARBA00022737"/>
    </source>
</evidence>
<keyword evidence="4" id="KW-1185">Reference proteome</keyword>
<feature type="repeat" description="PPR" evidence="2">
    <location>
        <begin position="174"/>
        <end position="208"/>
    </location>
</feature>
<dbReference type="EMBL" id="JBDFQZ010000005">
    <property type="protein sequence ID" value="KAK9725834.1"/>
    <property type="molecule type" value="Genomic_DNA"/>
</dbReference>
<dbReference type="Gene3D" id="1.25.40.10">
    <property type="entry name" value="Tetratricopeptide repeat domain"/>
    <property type="match status" value="2"/>
</dbReference>
<dbReference type="Pfam" id="PF01535">
    <property type="entry name" value="PPR"/>
    <property type="match status" value="1"/>
</dbReference>
<dbReference type="Proteomes" id="UP001443914">
    <property type="component" value="Unassembled WGS sequence"/>
</dbReference>
<comment type="caution">
    <text evidence="3">The sequence shown here is derived from an EMBL/GenBank/DDBJ whole genome shotgun (WGS) entry which is preliminary data.</text>
</comment>
<evidence type="ECO:0000313" key="4">
    <source>
        <dbReference type="Proteomes" id="UP001443914"/>
    </source>
</evidence>
<evidence type="ECO:0008006" key="5">
    <source>
        <dbReference type="Google" id="ProtNLM"/>
    </source>
</evidence>
<dbReference type="PANTHER" id="PTHR47493">
    <property type="entry name" value="OS08G0520200 PROTEIN"/>
    <property type="match status" value="1"/>
</dbReference>
<dbReference type="AlphaFoldDB" id="A0AAW1KZK0"/>
<proteinExistence type="predicted"/>
<keyword evidence="1" id="KW-0677">Repeat</keyword>
<organism evidence="3 4">
    <name type="scientific">Saponaria officinalis</name>
    <name type="common">Common soapwort</name>
    <name type="synonym">Lychnis saponaria</name>
    <dbReference type="NCBI Taxonomy" id="3572"/>
    <lineage>
        <taxon>Eukaryota</taxon>
        <taxon>Viridiplantae</taxon>
        <taxon>Streptophyta</taxon>
        <taxon>Embryophyta</taxon>
        <taxon>Tracheophyta</taxon>
        <taxon>Spermatophyta</taxon>
        <taxon>Magnoliopsida</taxon>
        <taxon>eudicotyledons</taxon>
        <taxon>Gunneridae</taxon>
        <taxon>Pentapetalae</taxon>
        <taxon>Caryophyllales</taxon>
        <taxon>Caryophyllaceae</taxon>
        <taxon>Caryophylleae</taxon>
        <taxon>Saponaria</taxon>
    </lineage>
</organism>
<dbReference type="EMBL" id="JBDFQZ010000005">
    <property type="protein sequence ID" value="KAK9725836.1"/>
    <property type="molecule type" value="Genomic_DNA"/>
</dbReference>
<dbReference type="InterPro" id="IPR002885">
    <property type="entry name" value="PPR_rpt"/>
</dbReference>
<dbReference type="NCBIfam" id="TIGR00756">
    <property type="entry name" value="PPR"/>
    <property type="match status" value="2"/>
</dbReference>
<reference evidence="3 4" key="1">
    <citation type="submission" date="2024-03" db="EMBL/GenBank/DDBJ databases">
        <title>WGS assembly of Saponaria officinalis var. Norfolk2.</title>
        <authorList>
            <person name="Jenkins J."/>
            <person name="Shu S."/>
            <person name="Grimwood J."/>
            <person name="Barry K."/>
            <person name="Goodstein D."/>
            <person name="Schmutz J."/>
            <person name="Leebens-Mack J."/>
            <person name="Osbourn A."/>
        </authorList>
    </citation>
    <scope>NUCLEOTIDE SEQUENCE [LARGE SCALE GENOMIC DNA]</scope>
    <source>
        <strain evidence="4">cv. Norfolk2</strain>
        <strain evidence="3">JIC</strain>
        <tissue evidence="3">Leaf</tissue>
    </source>
</reference>
<dbReference type="InterPro" id="IPR011990">
    <property type="entry name" value="TPR-like_helical_dom_sf"/>
</dbReference>